<dbReference type="AlphaFoldDB" id="A0A0W0S826"/>
<evidence type="ECO:0000259" key="15">
    <source>
        <dbReference type="Pfam" id="PF06832"/>
    </source>
</evidence>
<dbReference type="GO" id="GO:0009252">
    <property type="term" value="P:peptidoglycan biosynthetic process"/>
    <property type="evidence" value="ECO:0007669"/>
    <property type="project" value="UniProtKB-UniPathway"/>
</dbReference>
<evidence type="ECO:0000256" key="6">
    <source>
        <dbReference type="ARBA" id="ARBA00022676"/>
    </source>
</evidence>
<dbReference type="Pfam" id="PF06832">
    <property type="entry name" value="BiPBP_C"/>
    <property type="match status" value="1"/>
</dbReference>
<dbReference type="NCBIfam" id="TIGR02073">
    <property type="entry name" value="PBP_1c"/>
    <property type="match status" value="1"/>
</dbReference>
<dbReference type="InterPro" id="IPR036950">
    <property type="entry name" value="PBP_transglycosylase"/>
</dbReference>
<feature type="domain" description="Penicillin-binding C-terminal" evidence="15">
    <location>
        <begin position="680"/>
        <end position="759"/>
    </location>
</feature>
<dbReference type="PANTHER" id="PTHR32282:SF15">
    <property type="entry name" value="PENICILLIN-BINDING PROTEIN 1C"/>
    <property type="match status" value="1"/>
</dbReference>
<evidence type="ECO:0000256" key="2">
    <source>
        <dbReference type="ARBA" id="ARBA00007090"/>
    </source>
</evidence>
<dbReference type="SUPFAM" id="SSF56601">
    <property type="entry name" value="beta-lactamase/transpeptidase-like"/>
    <property type="match status" value="1"/>
</dbReference>
<dbReference type="InterPro" id="IPR050396">
    <property type="entry name" value="Glycosyltr_51/Transpeptidase"/>
</dbReference>
<dbReference type="SUPFAM" id="SSF53955">
    <property type="entry name" value="Lysozyme-like"/>
    <property type="match status" value="1"/>
</dbReference>
<evidence type="ECO:0000256" key="11">
    <source>
        <dbReference type="ARBA" id="ARBA00049902"/>
    </source>
</evidence>
<dbReference type="GO" id="GO:0006508">
    <property type="term" value="P:proteolysis"/>
    <property type="evidence" value="ECO:0007669"/>
    <property type="project" value="UniProtKB-KW"/>
</dbReference>
<keyword evidence="5" id="KW-0645">Protease</keyword>
<gene>
    <name evidence="16" type="primary">pbpC</name>
    <name evidence="16" type="ORF">Lche_1595</name>
</gene>
<dbReference type="STRING" id="28084.Lche_1595"/>
<dbReference type="RefSeq" id="WP_058387691.1">
    <property type="nucleotide sequence ID" value="NZ_LNXW01000013.1"/>
</dbReference>
<dbReference type="GO" id="GO:0008658">
    <property type="term" value="F:penicillin binding"/>
    <property type="evidence" value="ECO:0007669"/>
    <property type="project" value="InterPro"/>
</dbReference>
<evidence type="ECO:0000256" key="10">
    <source>
        <dbReference type="ARBA" id="ARBA00044770"/>
    </source>
</evidence>
<evidence type="ECO:0000256" key="3">
    <source>
        <dbReference type="ARBA" id="ARBA00007739"/>
    </source>
</evidence>
<dbReference type="PANTHER" id="PTHR32282">
    <property type="entry name" value="BINDING PROTEIN TRANSPEPTIDASE, PUTATIVE-RELATED"/>
    <property type="match status" value="1"/>
</dbReference>
<keyword evidence="4" id="KW-0121">Carboxypeptidase</keyword>
<keyword evidence="8" id="KW-0378">Hydrolase</keyword>
<dbReference type="EMBL" id="LNXW01000013">
    <property type="protein sequence ID" value="KTC79575.1"/>
    <property type="molecule type" value="Genomic_DNA"/>
</dbReference>
<keyword evidence="12" id="KW-0472">Membrane</keyword>
<comment type="caution">
    <text evidence="16">The sequence shown here is derived from an EMBL/GenBank/DDBJ whole genome shotgun (WGS) entry which is preliminary data.</text>
</comment>
<accession>A0A0W0S826</accession>
<comment type="catalytic activity">
    <reaction evidence="11">
        <text>[GlcNAc-(1-&gt;4)-Mur2Ac(oyl-L-Ala-gamma-D-Glu-L-Lys-D-Ala-D-Ala)](n)-di-trans,octa-cis-undecaprenyl diphosphate + beta-D-GlcNAc-(1-&gt;4)-Mur2Ac(oyl-L-Ala-gamma-D-Glu-L-Lys-D-Ala-D-Ala)-di-trans,octa-cis-undecaprenyl diphosphate = [GlcNAc-(1-&gt;4)-Mur2Ac(oyl-L-Ala-gamma-D-Glu-L-Lys-D-Ala-D-Ala)](n+1)-di-trans,octa-cis-undecaprenyl diphosphate + di-trans,octa-cis-undecaprenyl diphosphate + H(+)</text>
        <dbReference type="Rhea" id="RHEA:23708"/>
        <dbReference type="Rhea" id="RHEA-COMP:9602"/>
        <dbReference type="Rhea" id="RHEA-COMP:9603"/>
        <dbReference type="ChEBI" id="CHEBI:15378"/>
        <dbReference type="ChEBI" id="CHEBI:58405"/>
        <dbReference type="ChEBI" id="CHEBI:60033"/>
        <dbReference type="ChEBI" id="CHEBI:78435"/>
        <dbReference type="EC" id="2.4.99.28"/>
    </reaction>
</comment>
<evidence type="ECO:0000313" key="16">
    <source>
        <dbReference type="EMBL" id="KTC79575.1"/>
    </source>
</evidence>
<dbReference type="Pfam" id="PF00912">
    <property type="entry name" value="Transgly"/>
    <property type="match status" value="1"/>
</dbReference>
<comment type="pathway">
    <text evidence="1">Cell wall biogenesis; peptidoglycan biosynthesis.</text>
</comment>
<feature type="domain" description="Glycosyl transferase family 51" evidence="14">
    <location>
        <begin position="55"/>
        <end position="214"/>
    </location>
</feature>
<dbReference type="GO" id="GO:0030288">
    <property type="term" value="C:outer membrane-bounded periplasmic space"/>
    <property type="evidence" value="ECO:0007669"/>
    <property type="project" value="TreeGrafter"/>
</dbReference>
<dbReference type="InterPro" id="IPR001264">
    <property type="entry name" value="Glyco_trans_51"/>
</dbReference>
<dbReference type="OrthoDB" id="9766909at2"/>
<keyword evidence="9" id="KW-0511">Multifunctional enzyme</keyword>
<organism evidence="16 17">
    <name type="scientific">Legionella cherrii</name>
    <dbReference type="NCBI Taxonomy" id="28084"/>
    <lineage>
        <taxon>Bacteria</taxon>
        <taxon>Pseudomonadati</taxon>
        <taxon>Pseudomonadota</taxon>
        <taxon>Gammaproteobacteria</taxon>
        <taxon>Legionellales</taxon>
        <taxon>Legionellaceae</taxon>
        <taxon>Legionella</taxon>
    </lineage>
</organism>
<dbReference type="GO" id="GO:0008955">
    <property type="term" value="F:peptidoglycan glycosyltransferase activity"/>
    <property type="evidence" value="ECO:0007669"/>
    <property type="project" value="UniProtKB-EC"/>
</dbReference>
<proteinExistence type="inferred from homology"/>
<feature type="domain" description="Penicillin-binding protein transpeptidase" evidence="13">
    <location>
        <begin position="302"/>
        <end position="518"/>
    </location>
</feature>
<keyword evidence="12" id="KW-0812">Transmembrane</keyword>
<sequence length="768" mass="86650">MNKIFKYLSIILITLLVSAYLILFFLPKPILLEGTSFSKAVYDEHNKLLRLTLSQDEKYRLFTPLSRISKQLVEATLLQEDQYFYWHYGVNPWATMKAIWQTYGAQSRRVGASTITMQVARMRYGMNSKKISGKLLQIIRAIQIEMHYSKEQILEAYLNLAPYGGNVEGVGAASLVYFGTPVHKITLPQSLTLSIIPQNPGKRTPNNKELKKIREHLLGRWLNKHPEDLNKKAMFALPLVMQDTHMLPFSAPHFVNKILSEAPTKQQSIDTTLDYRTQTIIERITHHYLARKKGIGVNNAAVLLIDTRDMGIKGMLGSADFFNTSISGQINGTEVKRSPGSTLKPFIYGLALDQGLIHPNTVLKDVPHSFNGYNPENFDYDFMGPIKAKDALVLSRNIPAIYLASQLTSPTLHQLLEKAQISQLRSESYYGLSLSLGGAELTMDELVSLYAMLANDGIWFPIQAFKNTVKPKGIRLLSPEASYLVLDMLKNTPRLDENSKSWSRLQVAWKTGTSSGYRDAWTVGVFGPYVLAVWVGNFDNKANPAFIGKDIAAPLFFELIDALNHERGPIHALEKHPEQMNLRKVEVCKSSGMLPTRYCKDTEWSWFIPGKSPIKTDTIYREVAINSKTGLRTCHMDEYTRFEIFEFWPSDLLSIFKKAGIQRHTPPFFEPDCSLSGNSGIDPHITSPQNGISYIIRANSPQNNTIPLTAVTDAGIAYVYWFINETFIAKTKAGESYLWKAKPGKFVVRVVDDHGQSDARDIHVQLDS</sequence>
<evidence type="ECO:0000256" key="9">
    <source>
        <dbReference type="ARBA" id="ARBA00023268"/>
    </source>
</evidence>
<evidence type="ECO:0000256" key="8">
    <source>
        <dbReference type="ARBA" id="ARBA00022801"/>
    </source>
</evidence>
<dbReference type="Gene3D" id="3.40.710.10">
    <property type="entry name" value="DD-peptidase/beta-lactamase superfamily"/>
    <property type="match status" value="1"/>
</dbReference>
<evidence type="ECO:0000256" key="5">
    <source>
        <dbReference type="ARBA" id="ARBA00022670"/>
    </source>
</evidence>
<dbReference type="InterPro" id="IPR023346">
    <property type="entry name" value="Lysozyme-like_dom_sf"/>
</dbReference>
<dbReference type="InterPro" id="IPR012338">
    <property type="entry name" value="Beta-lactam/transpept-like"/>
</dbReference>
<evidence type="ECO:0000256" key="7">
    <source>
        <dbReference type="ARBA" id="ARBA00022679"/>
    </source>
</evidence>
<comment type="similarity">
    <text evidence="3">In the N-terminal section; belongs to the glycosyltransferase 51 family.</text>
</comment>
<protein>
    <recommendedName>
        <fullName evidence="10">peptidoglycan glycosyltransferase</fullName>
        <ecNumber evidence="10">2.4.99.28</ecNumber>
    </recommendedName>
</protein>
<evidence type="ECO:0000259" key="13">
    <source>
        <dbReference type="Pfam" id="PF00905"/>
    </source>
</evidence>
<feature type="transmembrane region" description="Helical" evidence="12">
    <location>
        <begin position="7"/>
        <end position="26"/>
    </location>
</feature>
<evidence type="ECO:0000259" key="14">
    <source>
        <dbReference type="Pfam" id="PF00912"/>
    </source>
</evidence>
<dbReference type="InterPro" id="IPR001460">
    <property type="entry name" value="PCN-bd_Tpept"/>
</dbReference>
<dbReference type="PATRIC" id="fig|28084.5.peg.1730"/>
<evidence type="ECO:0000256" key="12">
    <source>
        <dbReference type="SAM" id="Phobius"/>
    </source>
</evidence>
<keyword evidence="7" id="KW-0808">Transferase</keyword>
<evidence type="ECO:0000313" key="17">
    <source>
        <dbReference type="Proteomes" id="UP000054921"/>
    </source>
</evidence>
<dbReference type="InterPro" id="IPR011815">
    <property type="entry name" value="PBP_1c"/>
</dbReference>
<dbReference type="EC" id="2.4.99.28" evidence="10"/>
<dbReference type="GO" id="GO:0004180">
    <property type="term" value="F:carboxypeptidase activity"/>
    <property type="evidence" value="ECO:0007669"/>
    <property type="project" value="UniProtKB-KW"/>
</dbReference>
<keyword evidence="12" id="KW-1133">Transmembrane helix</keyword>
<dbReference type="InterPro" id="IPR009647">
    <property type="entry name" value="PBP_C"/>
</dbReference>
<name>A0A0W0S826_9GAMM</name>
<dbReference type="Proteomes" id="UP000054921">
    <property type="component" value="Unassembled WGS sequence"/>
</dbReference>
<dbReference type="Gene3D" id="1.10.3810.10">
    <property type="entry name" value="Biosynthetic peptidoglycan transglycosylase-like"/>
    <property type="match status" value="1"/>
</dbReference>
<evidence type="ECO:0000256" key="4">
    <source>
        <dbReference type="ARBA" id="ARBA00022645"/>
    </source>
</evidence>
<comment type="similarity">
    <text evidence="2">In the C-terminal section; belongs to the transpeptidase family.</text>
</comment>
<dbReference type="UniPathway" id="UPA00219"/>
<dbReference type="Pfam" id="PF00905">
    <property type="entry name" value="Transpeptidase"/>
    <property type="match status" value="1"/>
</dbReference>
<reference evidence="16 17" key="1">
    <citation type="submission" date="2015-11" db="EMBL/GenBank/DDBJ databases">
        <title>Genomic analysis of 38 Legionella species identifies large and diverse effector repertoires.</title>
        <authorList>
            <person name="Burstein D."/>
            <person name="Amaro F."/>
            <person name="Zusman T."/>
            <person name="Lifshitz Z."/>
            <person name="Cohen O."/>
            <person name="Gilbert J.A."/>
            <person name="Pupko T."/>
            <person name="Shuman H.A."/>
            <person name="Segal G."/>
        </authorList>
    </citation>
    <scope>NUCLEOTIDE SEQUENCE [LARGE SCALE GENOMIC DNA]</scope>
    <source>
        <strain evidence="16 17">ORW</strain>
    </source>
</reference>
<keyword evidence="6" id="KW-0328">Glycosyltransferase</keyword>
<evidence type="ECO:0000256" key="1">
    <source>
        <dbReference type="ARBA" id="ARBA00004752"/>
    </source>
</evidence>